<protein>
    <recommendedName>
        <fullName evidence="5">BAH domain-containing protein</fullName>
    </recommendedName>
</protein>
<dbReference type="Proteomes" id="UP000005240">
    <property type="component" value="Unassembled WGS sequence"/>
</dbReference>
<feature type="compositionally biased region" description="Polar residues" evidence="1">
    <location>
        <begin position="85"/>
        <end position="95"/>
    </location>
</feature>
<dbReference type="EMBL" id="ADAS02000008">
    <property type="protein sequence ID" value="OAV98234.1"/>
    <property type="molecule type" value="Genomic_DNA"/>
</dbReference>
<organism evidence="2">
    <name type="scientific">Puccinia triticina (isolate 1-1 / race 1 (BBBD))</name>
    <name type="common">Brown leaf rust fungus</name>
    <dbReference type="NCBI Taxonomy" id="630390"/>
    <lineage>
        <taxon>Eukaryota</taxon>
        <taxon>Fungi</taxon>
        <taxon>Dikarya</taxon>
        <taxon>Basidiomycota</taxon>
        <taxon>Pucciniomycotina</taxon>
        <taxon>Pucciniomycetes</taxon>
        <taxon>Pucciniales</taxon>
        <taxon>Pucciniaceae</taxon>
        <taxon>Puccinia</taxon>
    </lineage>
</organism>
<sequence>MVRTVPNTSSRRTITRYHPHLSSPSPAPGNLVNRNNLNRFFDQTPIGRTSQKTPSQHHHHQAYPSASPSLSAPSNDSSCDPIQPANYSMTTQNSSAKSVTKSRFLGVLIPKYSPLIEKPSGLRRRHKALLSKMNSVHQSSSSLSKHLNQAVRKRTTGKPRSTKKKLKKTDVRSYSICHDSSIAYPENEVVNEEQFDAMLKLNEVVVDHQRFREGDAVFVVPDEEDIPEDSQPDRYWLALIKEIKQRRPTDYHPSARDPEQISRSEVFLKVEWFYRIDDFEDSMKSNPVFRKVVEKLKKIGFRSNQHKLKSNDFRFQDKELIRTDHSSIIHINSLAGQADVYKFDDQVPPGCIKQPVFTRCCWQVNQQIDDDELESIGVENYYYRLYLRFHHQPKTRQHSRKNSKGAKGLLQSINLLPNNKYGCKCSNPYDPHKGMMIFDFTNTEWVHLRCLTAQMADEQGTDKTGIHHIDHPGQTLRAQRKQGQEQTNLLQIKSSLLELINSSPSTSSSYPTSSTLSHFFNNQLCCLLRGSNYSLAGQFY</sequence>
<dbReference type="OrthoDB" id="2500345at2759"/>
<reference evidence="3" key="4">
    <citation type="submission" date="2025-05" db="UniProtKB">
        <authorList>
            <consortium name="EnsemblFungi"/>
        </authorList>
    </citation>
    <scope>IDENTIFICATION</scope>
    <source>
        <strain evidence="3">isolate 1-1 / race 1 (BBBD)</strain>
    </source>
</reference>
<proteinExistence type="predicted"/>
<name>A0A180H0A9_PUCT1</name>
<accession>A0A180H0A9</accession>
<reference evidence="3 4" key="3">
    <citation type="journal article" date="2017" name="G3 (Bethesda)">
        <title>Comparative analysis highlights variable genome content of wheat rusts and divergence of the mating loci.</title>
        <authorList>
            <person name="Cuomo C.A."/>
            <person name="Bakkeren G."/>
            <person name="Khalil H.B."/>
            <person name="Panwar V."/>
            <person name="Joly D."/>
            <person name="Linning R."/>
            <person name="Sakthikumar S."/>
            <person name="Song X."/>
            <person name="Adiconis X."/>
            <person name="Fan L."/>
            <person name="Goldberg J.M."/>
            <person name="Levin J.Z."/>
            <person name="Young S."/>
            <person name="Zeng Q."/>
            <person name="Anikster Y."/>
            <person name="Bruce M."/>
            <person name="Wang M."/>
            <person name="Yin C."/>
            <person name="McCallum B."/>
            <person name="Szabo L.J."/>
            <person name="Hulbert S."/>
            <person name="Chen X."/>
            <person name="Fellers J.P."/>
        </authorList>
    </citation>
    <scope>NUCLEOTIDE SEQUENCE</scope>
    <source>
        <strain evidence="3">isolate 1-1 / race 1 (BBBD)</strain>
        <strain evidence="4">Isolate 1-1 / race 1 (BBBD)</strain>
    </source>
</reference>
<reference evidence="2" key="2">
    <citation type="submission" date="2016-05" db="EMBL/GenBank/DDBJ databases">
        <title>Comparative analysis highlights variable genome content of wheat rusts and divergence of the mating loci.</title>
        <authorList>
            <person name="Cuomo C.A."/>
            <person name="Bakkeren G."/>
            <person name="Szabo L."/>
            <person name="Khalil H."/>
            <person name="Joly D."/>
            <person name="Goldberg J."/>
            <person name="Young S."/>
            <person name="Zeng Q."/>
            <person name="Fellers J."/>
        </authorList>
    </citation>
    <scope>NUCLEOTIDE SEQUENCE [LARGE SCALE GENOMIC DNA]</scope>
    <source>
        <strain evidence="2">1-1 BBBD Race 1</strain>
    </source>
</reference>
<dbReference type="InterPro" id="IPR043151">
    <property type="entry name" value="BAH_sf"/>
</dbReference>
<dbReference type="EnsemblFungi" id="PTTG_11685-t43_1">
    <property type="protein sequence ID" value="PTTG_11685-t43_1-p1"/>
    <property type="gene ID" value="PTTG_11685"/>
</dbReference>
<gene>
    <name evidence="2" type="ORF">PTTG_11685</name>
</gene>
<evidence type="ECO:0000313" key="3">
    <source>
        <dbReference type="EnsemblFungi" id="PTTG_11685-t43_1-p1"/>
    </source>
</evidence>
<feature type="region of interest" description="Disordered" evidence="1">
    <location>
        <begin position="134"/>
        <end position="169"/>
    </location>
</feature>
<evidence type="ECO:0000313" key="2">
    <source>
        <dbReference type="EMBL" id="OAV98234.1"/>
    </source>
</evidence>
<evidence type="ECO:0008006" key="5">
    <source>
        <dbReference type="Google" id="ProtNLM"/>
    </source>
</evidence>
<feature type="compositionally biased region" description="Low complexity" evidence="1">
    <location>
        <begin position="134"/>
        <end position="149"/>
    </location>
</feature>
<dbReference type="AlphaFoldDB" id="A0A180H0A9"/>
<reference evidence="2" key="1">
    <citation type="submission" date="2009-11" db="EMBL/GenBank/DDBJ databases">
        <authorList>
            <consortium name="The Broad Institute Genome Sequencing Platform"/>
            <person name="Ward D."/>
            <person name="Feldgarden M."/>
            <person name="Earl A."/>
            <person name="Young S.K."/>
            <person name="Zeng Q."/>
            <person name="Koehrsen M."/>
            <person name="Alvarado L."/>
            <person name="Berlin A."/>
            <person name="Bochicchio J."/>
            <person name="Borenstein D."/>
            <person name="Chapman S.B."/>
            <person name="Chen Z."/>
            <person name="Engels R."/>
            <person name="Freedman E."/>
            <person name="Gellesch M."/>
            <person name="Goldberg J."/>
            <person name="Griggs A."/>
            <person name="Gujja S."/>
            <person name="Heilman E."/>
            <person name="Heiman D."/>
            <person name="Hepburn T."/>
            <person name="Howarth C."/>
            <person name="Jen D."/>
            <person name="Larson L."/>
            <person name="Lewis B."/>
            <person name="Mehta T."/>
            <person name="Park D."/>
            <person name="Pearson M."/>
            <person name="Roberts A."/>
            <person name="Saif S."/>
            <person name="Shea T."/>
            <person name="Shenoy N."/>
            <person name="Sisk P."/>
            <person name="Stolte C."/>
            <person name="Sykes S."/>
            <person name="Thomson T."/>
            <person name="Walk T."/>
            <person name="White J."/>
            <person name="Yandava C."/>
            <person name="Izard J."/>
            <person name="Baranova O.V."/>
            <person name="Blanton J.M."/>
            <person name="Tanner A.C."/>
            <person name="Dewhirst F.E."/>
            <person name="Haas B."/>
            <person name="Nusbaum C."/>
            <person name="Birren B."/>
        </authorList>
    </citation>
    <scope>NUCLEOTIDE SEQUENCE [LARGE SCALE GENOMIC DNA]</scope>
    <source>
        <strain evidence="2">1-1 BBBD Race 1</strain>
    </source>
</reference>
<evidence type="ECO:0000313" key="4">
    <source>
        <dbReference type="Proteomes" id="UP000005240"/>
    </source>
</evidence>
<feature type="compositionally biased region" description="Polar residues" evidence="1">
    <location>
        <begin position="1"/>
        <end position="12"/>
    </location>
</feature>
<feature type="region of interest" description="Disordered" evidence="1">
    <location>
        <begin position="1"/>
        <end position="95"/>
    </location>
</feature>
<dbReference type="VEuPathDB" id="FungiDB:PTTG_11685"/>
<feature type="compositionally biased region" description="Low complexity" evidence="1">
    <location>
        <begin position="30"/>
        <end position="41"/>
    </location>
</feature>
<feature type="compositionally biased region" description="Basic residues" evidence="1">
    <location>
        <begin position="151"/>
        <end position="167"/>
    </location>
</feature>
<dbReference type="Gene3D" id="2.30.30.490">
    <property type="match status" value="1"/>
</dbReference>
<evidence type="ECO:0000256" key="1">
    <source>
        <dbReference type="SAM" id="MobiDB-lite"/>
    </source>
</evidence>
<keyword evidence="4" id="KW-1185">Reference proteome</keyword>
<feature type="compositionally biased region" description="Low complexity" evidence="1">
    <location>
        <begin position="62"/>
        <end position="78"/>
    </location>
</feature>